<organism evidence="4 5">
    <name type="scientific">Fodinibius halophilus</name>
    <dbReference type="NCBI Taxonomy" id="1736908"/>
    <lineage>
        <taxon>Bacteria</taxon>
        <taxon>Pseudomonadati</taxon>
        <taxon>Balneolota</taxon>
        <taxon>Balneolia</taxon>
        <taxon>Balneolales</taxon>
        <taxon>Balneolaceae</taxon>
        <taxon>Fodinibius</taxon>
    </lineage>
</organism>
<name>A0A6M1SZ39_9BACT</name>
<evidence type="ECO:0000256" key="2">
    <source>
        <dbReference type="SAM" id="Coils"/>
    </source>
</evidence>
<protein>
    <submittedName>
        <fullName evidence="4">Peptidoglycan DD-metalloendopeptidase family protein</fullName>
    </submittedName>
</protein>
<dbReference type="InterPro" id="IPR050570">
    <property type="entry name" value="Cell_wall_metabolism_enzyme"/>
</dbReference>
<dbReference type="InterPro" id="IPR011055">
    <property type="entry name" value="Dup_hybrid_motif"/>
</dbReference>
<dbReference type="AlphaFoldDB" id="A0A6M1SZ39"/>
<dbReference type="Gene3D" id="2.70.70.10">
    <property type="entry name" value="Glucose Permease (Domain IIA)"/>
    <property type="match status" value="1"/>
</dbReference>
<dbReference type="PANTHER" id="PTHR21666">
    <property type="entry name" value="PEPTIDASE-RELATED"/>
    <property type="match status" value="1"/>
</dbReference>
<keyword evidence="1" id="KW-0732">Signal</keyword>
<dbReference type="RefSeq" id="WP_165269581.1">
    <property type="nucleotide sequence ID" value="NZ_JAALLS010000016.1"/>
</dbReference>
<dbReference type="CDD" id="cd12797">
    <property type="entry name" value="M23_peptidase"/>
    <property type="match status" value="1"/>
</dbReference>
<dbReference type="PANTHER" id="PTHR21666:SF289">
    <property type="entry name" value="L-ALA--D-GLU ENDOPEPTIDASE"/>
    <property type="match status" value="1"/>
</dbReference>
<dbReference type="Proteomes" id="UP000479132">
    <property type="component" value="Unassembled WGS sequence"/>
</dbReference>
<dbReference type="InterPro" id="IPR016047">
    <property type="entry name" value="M23ase_b-sheet_dom"/>
</dbReference>
<keyword evidence="2" id="KW-0175">Coiled coil</keyword>
<dbReference type="GO" id="GO:0004222">
    <property type="term" value="F:metalloendopeptidase activity"/>
    <property type="evidence" value="ECO:0007669"/>
    <property type="project" value="TreeGrafter"/>
</dbReference>
<accession>A0A6M1SZ39</accession>
<evidence type="ECO:0000313" key="4">
    <source>
        <dbReference type="EMBL" id="NGP89148.1"/>
    </source>
</evidence>
<feature type="domain" description="M23ase beta-sheet core" evidence="3">
    <location>
        <begin position="346"/>
        <end position="438"/>
    </location>
</feature>
<evidence type="ECO:0000313" key="5">
    <source>
        <dbReference type="Proteomes" id="UP000479132"/>
    </source>
</evidence>
<feature type="coiled-coil region" evidence="2">
    <location>
        <begin position="157"/>
        <end position="283"/>
    </location>
</feature>
<evidence type="ECO:0000259" key="3">
    <source>
        <dbReference type="Pfam" id="PF01551"/>
    </source>
</evidence>
<sequence>MMNTHRFYIITLFLLLLGASSVIAQNYREMRQKVIEKQEKTRSEIQKLSEQIDKYEERLQLADKKYEALYQKYKDLKSLIALQDKKLEKLQNKQSQINEEIQVTTQSFKKKQKKLEQLIENHKKTLGYLYKHGRTSQLALIFSSSSINQMLVRSYYLEQFNEFREEQARNIREAKQELQRTKTQLVEARSKNENILSEIKQQKAQLAEKKQQQAKNVALLRENKQEIEEDLNRKKEQLEDFKTKLSRFIREAKELREERLKRLEAERKRKLAAAKEIEDETRRAKEVKKYSEPIKKRNFISSEELKKIERQFARQKGQLPWPVDSKTVAEHFGTRRHPVYGTKTQNPGIEIVTEPEESVQAVHKGYVIAIQPFKNYGDVVLVKHGRFITAYGNLSQIYVTKDQILQQGDTVGLSGDSFSIKGESLFFLIRENNDFLDPEKWLRSDAVSSTY</sequence>
<evidence type="ECO:0000256" key="1">
    <source>
        <dbReference type="ARBA" id="ARBA00022729"/>
    </source>
</evidence>
<dbReference type="EMBL" id="JAALLS010000016">
    <property type="protein sequence ID" value="NGP89148.1"/>
    <property type="molecule type" value="Genomic_DNA"/>
</dbReference>
<keyword evidence="5" id="KW-1185">Reference proteome</keyword>
<dbReference type="SUPFAM" id="SSF51261">
    <property type="entry name" value="Duplicated hybrid motif"/>
    <property type="match status" value="1"/>
</dbReference>
<comment type="caution">
    <text evidence="4">The sequence shown here is derived from an EMBL/GenBank/DDBJ whole genome shotgun (WGS) entry which is preliminary data.</text>
</comment>
<proteinExistence type="predicted"/>
<feature type="coiled-coil region" evidence="2">
    <location>
        <begin position="31"/>
        <end position="121"/>
    </location>
</feature>
<gene>
    <name evidence="4" type="ORF">G3569_12375</name>
</gene>
<dbReference type="Gene3D" id="6.10.250.3150">
    <property type="match status" value="1"/>
</dbReference>
<reference evidence="4 5" key="1">
    <citation type="submission" date="2020-02" db="EMBL/GenBank/DDBJ databases">
        <title>Aliifodinibius halophilus 2W32, complete genome.</title>
        <authorList>
            <person name="Li Y."/>
            <person name="Wu S."/>
        </authorList>
    </citation>
    <scope>NUCLEOTIDE SEQUENCE [LARGE SCALE GENOMIC DNA]</scope>
    <source>
        <strain evidence="4 5">2W32</strain>
    </source>
</reference>
<dbReference type="Pfam" id="PF01551">
    <property type="entry name" value="Peptidase_M23"/>
    <property type="match status" value="1"/>
</dbReference>